<dbReference type="Pfam" id="PF00664">
    <property type="entry name" value="ABC_membrane"/>
    <property type="match status" value="1"/>
</dbReference>
<keyword evidence="12" id="KW-1185">Reference proteome</keyword>
<dbReference type="InterPro" id="IPR017871">
    <property type="entry name" value="ABC_transporter-like_CS"/>
</dbReference>
<keyword evidence="5 11" id="KW-0067">ATP-binding</keyword>
<feature type="domain" description="ABC transmembrane type-1" evidence="10">
    <location>
        <begin position="30"/>
        <end position="306"/>
    </location>
</feature>
<sequence length="586" mass="63973">MSQKANVSNPKPRGSELRRTLWAFRREFYAVGLFSMIANVLMLTPTLYMLQVYDRVLISRSELTLLAVSLLALFLLAIMAVAEWLRSRVLVRVGMRIDDVLSNRVFQASFDASLGPNDARQGRAFADLTELRQFITGNGVLAFFDLPWVPVYIAVLFVMHPLLGWLAIGFALVQTAMAWWGHRSALVPIEALQRMQQEESRFLQAKLRNAEVVQAMGMLPGLKARWQRRHDEVLEQHARTHARSHRATAWSKFVRYCQQSFMLGAGALLVIDGELTAGAMIAASVLGTRALAPIDLLVGTWKGFLSARMAWQRLERLLQRHPPRDTALRRVAPQGLLTLRGVVASAAGRAEPILKGIDLECRPGTVTVVMGPSGSGKSTLARVIVGIWPQVQGEVLLDGLPLDGWNRDELGPHLGYLPQDIEVFDGTIAQNIARMDEPDAEAVVRAARTTGLHAAILRFPKGYDTPMGEAGQLLSGGQRQRVALARALYGEPRLVVLDEPNANLDDAGEAALQQALQALKAERRTVVVISHRPGVLAVADRVVLMRDGRIVAQGPRDQVLAALRPGAAPAAAMPAAPEGGGLPAVA</sequence>
<feature type="transmembrane region" description="Helical" evidence="8">
    <location>
        <begin position="28"/>
        <end position="51"/>
    </location>
</feature>
<dbReference type="GO" id="GO:0034040">
    <property type="term" value="F:ATPase-coupled lipid transmembrane transporter activity"/>
    <property type="evidence" value="ECO:0007669"/>
    <property type="project" value="TreeGrafter"/>
</dbReference>
<evidence type="ECO:0000259" key="10">
    <source>
        <dbReference type="PROSITE" id="PS50929"/>
    </source>
</evidence>
<proteinExistence type="predicted"/>
<evidence type="ECO:0000313" key="11">
    <source>
        <dbReference type="EMBL" id="TSE23818.1"/>
    </source>
</evidence>
<dbReference type="PANTHER" id="PTHR24221">
    <property type="entry name" value="ATP-BINDING CASSETTE SUB-FAMILY B"/>
    <property type="match status" value="1"/>
</dbReference>
<dbReference type="InterPro" id="IPR010128">
    <property type="entry name" value="ATPase_T1SS_PrtD-like"/>
</dbReference>
<dbReference type="InterPro" id="IPR047957">
    <property type="entry name" value="ABC_AprD-like_6TM"/>
</dbReference>
<dbReference type="PROSITE" id="PS50893">
    <property type="entry name" value="ABC_TRANSPORTER_2"/>
    <property type="match status" value="1"/>
</dbReference>
<dbReference type="GO" id="GO:0030256">
    <property type="term" value="C:type I protein secretion system complex"/>
    <property type="evidence" value="ECO:0007669"/>
    <property type="project" value="InterPro"/>
</dbReference>
<keyword evidence="4" id="KW-0547">Nucleotide-binding</keyword>
<evidence type="ECO:0000256" key="4">
    <source>
        <dbReference type="ARBA" id="ARBA00022741"/>
    </source>
</evidence>
<accession>A0A554WJP1</accession>
<keyword evidence="6 8" id="KW-1133">Transmembrane helix</keyword>
<feature type="transmembrane region" description="Helical" evidence="8">
    <location>
        <begin position="261"/>
        <end position="284"/>
    </location>
</feature>
<feature type="transmembrane region" description="Helical" evidence="8">
    <location>
        <begin position="151"/>
        <end position="173"/>
    </location>
</feature>
<evidence type="ECO:0000313" key="12">
    <source>
        <dbReference type="Proteomes" id="UP000318554"/>
    </source>
</evidence>
<evidence type="ECO:0000256" key="5">
    <source>
        <dbReference type="ARBA" id="ARBA00022840"/>
    </source>
</evidence>
<dbReference type="GO" id="GO:0016887">
    <property type="term" value="F:ATP hydrolysis activity"/>
    <property type="evidence" value="ECO:0007669"/>
    <property type="project" value="InterPro"/>
</dbReference>
<evidence type="ECO:0000256" key="3">
    <source>
        <dbReference type="ARBA" id="ARBA00022692"/>
    </source>
</evidence>
<dbReference type="PROSITE" id="PS50929">
    <property type="entry name" value="ABC_TM1F"/>
    <property type="match status" value="1"/>
</dbReference>
<dbReference type="GO" id="GO:0140359">
    <property type="term" value="F:ABC-type transporter activity"/>
    <property type="evidence" value="ECO:0007669"/>
    <property type="project" value="InterPro"/>
</dbReference>
<name>A0A554WJP1_9BURK</name>
<comment type="caution">
    <text evidence="11">The sequence shown here is derived from an EMBL/GenBank/DDBJ whole genome shotgun (WGS) entry which is preliminary data.</text>
</comment>
<dbReference type="PANTHER" id="PTHR24221:SF248">
    <property type="entry name" value="ABC TRANSPORTER TRANSMEMBRANE REGION"/>
    <property type="match status" value="1"/>
</dbReference>
<dbReference type="SUPFAM" id="SSF90123">
    <property type="entry name" value="ABC transporter transmembrane region"/>
    <property type="match status" value="1"/>
</dbReference>
<dbReference type="PROSITE" id="PS00211">
    <property type="entry name" value="ABC_TRANSPORTER_1"/>
    <property type="match status" value="1"/>
</dbReference>
<evidence type="ECO:0000256" key="7">
    <source>
        <dbReference type="ARBA" id="ARBA00023136"/>
    </source>
</evidence>
<evidence type="ECO:0000256" key="1">
    <source>
        <dbReference type="ARBA" id="ARBA00004651"/>
    </source>
</evidence>
<evidence type="ECO:0000256" key="8">
    <source>
        <dbReference type="SAM" id="Phobius"/>
    </source>
</evidence>
<dbReference type="InterPro" id="IPR003593">
    <property type="entry name" value="AAA+_ATPase"/>
</dbReference>
<dbReference type="InterPro" id="IPR039421">
    <property type="entry name" value="Type_1_exporter"/>
</dbReference>
<dbReference type="NCBIfam" id="TIGR01842">
    <property type="entry name" value="type_I_sec_PrtD"/>
    <property type="match status" value="1"/>
</dbReference>
<dbReference type="InterPro" id="IPR011527">
    <property type="entry name" value="ABC1_TM_dom"/>
</dbReference>
<dbReference type="CDD" id="cd18586">
    <property type="entry name" value="ABC_6TM_PrtD_like"/>
    <property type="match status" value="1"/>
</dbReference>
<dbReference type="EMBL" id="VJNA01000020">
    <property type="protein sequence ID" value="TSE23818.1"/>
    <property type="molecule type" value="Genomic_DNA"/>
</dbReference>
<keyword evidence="7 8" id="KW-0472">Membrane</keyword>
<dbReference type="SMART" id="SM00382">
    <property type="entry name" value="AAA"/>
    <property type="match status" value="1"/>
</dbReference>
<dbReference type="RefSeq" id="WP_058615472.1">
    <property type="nucleotide sequence ID" value="NZ_VJNA01000020.1"/>
</dbReference>
<reference evidence="11 12" key="1">
    <citation type="submission" date="2019-07" db="EMBL/GenBank/DDBJ databases">
        <title>Tepidimonas aquatica CLN-1 draft genome.</title>
        <authorList>
            <person name="Da Costa M.S."/>
            <person name="Froufe H.J.C."/>
            <person name="Egas C."/>
            <person name="Albuquerque L."/>
        </authorList>
    </citation>
    <scope>NUCLEOTIDE SEQUENCE [LARGE SCALE GENOMIC DNA]</scope>
    <source>
        <strain evidence="11 12">CLN-1</strain>
    </source>
</reference>
<feature type="transmembrane region" description="Helical" evidence="8">
    <location>
        <begin position="63"/>
        <end position="85"/>
    </location>
</feature>
<keyword evidence="2" id="KW-1003">Cell membrane</keyword>
<dbReference type="InterPro" id="IPR027417">
    <property type="entry name" value="P-loop_NTPase"/>
</dbReference>
<dbReference type="AlphaFoldDB" id="A0A554WJP1"/>
<organism evidence="11 12">
    <name type="scientific">Tepidimonas aquatica</name>
    <dbReference type="NCBI Taxonomy" id="247482"/>
    <lineage>
        <taxon>Bacteria</taxon>
        <taxon>Pseudomonadati</taxon>
        <taxon>Pseudomonadota</taxon>
        <taxon>Betaproteobacteria</taxon>
        <taxon>Burkholderiales</taxon>
        <taxon>Tepidimonas</taxon>
    </lineage>
</organism>
<protein>
    <submittedName>
        <fullName evidence="11">Type I secretion system ATP-binding protein PrsD</fullName>
    </submittedName>
</protein>
<dbReference type="GO" id="GO:0005886">
    <property type="term" value="C:plasma membrane"/>
    <property type="evidence" value="ECO:0007669"/>
    <property type="project" value="UniProtKB-SubCell"/>
</dbReference>
<evidence type="ECO:0000259" key="9">
    <source>
        <dbReference type="PROSITE" id="PS50893"/>
    </source>
</evidence>
<comment type="subcellular location">
    <subcellularLocation>
        <location evidence="1">Cell membrane</location>
        <topology evidence="1">Multi-pass membrane protein</topology>
    </subcellularLocation>
</comment>
<evidence type="ECO:0000256" key="2">
    <source>
        <dbReference type="ARBA" id="ARBA00022475"/>
    </source>
</evidence>
<dbReference type="SUPFAM" id="SSF52540">
    <property type="entry name" value="P-loop containing nucleoside triphosphate hydrolases"/>
    <property type="match status" value="1"/>
</dbReference>
<dbReference type="GO" id="GO:0030253">
    <property type="term" value="P:protein secretion by the type I secretion system"/>
    <property type="evidence" value="ECO:0007669"/>
    <property type="project" value="InterPro"/>
</dbReference>
<dbReference type="Gene3D" id="3.40.50.300">
    <property type="entry name" value="P-loop containing nucleotide triphosphate hydrolases"/>
    <property type="match status" value="1"/>
</dbReference>
<gene>
    <name evidence="11" type="primary">prsD_2</name>
    <name evidence="11" type="ORF">Taqua_01705</name>
</gene>
<dbReference type="Proteomes" id="UP000318554">
    <property type="component" value="Unassembled WGS sequence"/>
</dbReference>
<dbReference type="InterPro" id="IPR036640">
    <property type="entry name" value="ABC1_TM_sf"/>
</dbReference>
<dbReference type="InterPro" id="IPR003439">
    <property type="entry name" value="ABC_transporter-like_ATP-bd"/>
</dbReference>
<feature type="domain" description="ABC transporter" evidence="9">
    <location>
        <begin position="337"/>
        <end position="572"/>
    </location>
</feature>
<dbReference type="GO" id="GO:0005524">
    <property type="term" value="F:ATP binding"/>
    <property type="evidence" value="ECO:0007669"/>
    <property type="project" value="UniProtKB-KW"/>
</dbReference>
<dbReference type="OrthoDB" id="8554730at2"/>
<keyword evidence="3 8" id="KW-0812">Transmembrane</keyword>
<dbReference type="Gene3D" id="1.20.1560.10">
    <property type="entry name" value="ABC transporter type 1, transmembrane domain"/>
    <property type="match status" value="1"/>
</dbReference>
<evidence type="ECO:0000256" key="6">
    <source>
        <dbReference type="ARBA" id="ARBA00022989"/>
    </source>
</evidence>
<dbReference type="Pfam" id="PF00005">
    <property type="entry name" value="ABC_tran"/>
    <property type="match status" value="1"/>
</dbReference>